<evidence type="ECO:0000313" key="3">
    <source>
        <dbReference type="Proteomes" id="UP000251889"/>
    </source>
</evidence>
<keyword evidence="1" id="KW-1133">Transmembrane helix</keyword>
<accession>A0A364Y8C6</accession>
<sequence length="140" mass="15396">MVEAEQITPTNASQSIGFVPFLIVNEVVTFTHQQHAYTMKNIFVTALFIAFTCVAAAAQTVYSSTKGEKYHTADCKLSGEASPIKLADAKKNGKNACGVCKPDEWVKAKLNLCEGKTKDGTRCKRMTANKNKKCYQHQSK</sequence>
<protein>
    <submittedName>
        <fullName evidence="2">Uncharacterized protein</fullName>
    </submittedName>
</protein>
<gene>
    <name evidence="2" type="ORF">DQQ10_06065</name>
</gene>
<dbReference type="AlphaFoldDB" id="A0A364Y8C6"/>
<evidence type="ECO:0000256" key="1">
    <source>
        <dbReference type="SAM" id="Phobius"/>
    </source>
</evidence>
<keyword evidence="1" id="KW-0472">Membrane</keyword>
<dbReference type="EMBL" id="QMFY01000002">
    <property type="protein sequence ID" value="RAW02110.1"/>
    <property type="molecule type" value="Genomic_DNA"/>
</dbReference>
<keyword evidence="1" id="KW-0812">Transmembrane</keyword>
<reference evidence="2 3" key="1">
    <citation type="submission" date="2018-06" db="EMBL/GenBank/DDBJ databases">
        <title>Chryseolinea flavus sp. nov., a member of the phylum Bacteroidetes isolated from soil.</title>
        <authorList>
            <person name="Li Y."/>
            <person name="Wang J."/>
        </authorList>
    </citation>
    <scope>NUCLEOTIDE SEQUENCE [LARGE SCALE GENOMIC DNA]</scope>
    <source>
        <strain evidence="2 3">SDU1-6</strain>
    </source>
</reference>
<evidence type="ECO:0000313" key="2">
    <source>
        <dbReference type="EMBL" id="RAW02110.1"/>
    </source>
</evidence>
<name>A0A364Y8C6_9BACT</name>
<organism evidence="2 3">
    <name type="scientific">Pseudochryseolinea flava</name>
    <dbReference type="NCBI Taxonomy" id="2059302"/>
    <lineage>
        <taxon>Bacteria</taxon>
        <taxon>Pseudomonadati</taxon>
        <taxon>Bacteroidota</taxon>
        <taxon>Cytophagia</taxon>
        <taxon>Cytophagales</taxon>
        <taxon>Fulvivirgaceae</taxon>
        <taxon>Pseudochryseolinea</taxon>
    </lineage>
</organism>
<proteinExistence type="predicted"/>
<comment type="caution">
    <text evidence="2">The sequence shown here is derived from an EMBL/GenBank/DDBJ whole genome shotgun (WGS) entry which is preliminary data.</text>
</comment>
<dbReference type="Proteomes" id="UP000251889">
    <property type="component" value="Unassembled WGS sequence"/>
</dbReference>
<keyword evidence="3" id="KW-1185">Reference proteome</keyword>
<feature type="transmembrane region" description="Helical" evidence="1">
    <location>
        <begin position="42"/>
        <end position="62"/>
    </location>
</feature>